<proteinExistence type="predicted"/>
<dbReference type="EMBL" id="ADBF01000042">
    <property type="protein sequence ID" value="EFE49821.1"/>
    <property type="molecule type" value="Genomic_DNA"/>
</dbReference>
<accession>D4DR73</accession>
<feature type="region of interest" description="Disordered" evidence="1">
    <location>
        <begin position="57"/>
        <end position="87"/>
    </location>
</feature>
<organism evidence="2 3">
    <name type="scientific">Neisseria elongata subsp. glycolytica ATCC 29315</name>
    <dbReference type="NCBI Taxonomy" id="546263"/>
    <lineage>
        <taxon>Bacteria</taxon>
        <taxon>Pseudomonadati</taxon>
        <taxon>Pseudomonadota</taxon>
        <taxon>Betaproteobacteria</taxon>
        <taxon>Neisseriales</taxon>
        <taxon>Neisseriaceae</taxon>
        <taxon>Neisseria</taxon>
    </lineage>
</organism>
<dbReference type="AlphaFoldDB" id="D4DR73"/>
<reference evidence="2 3" key="1">
    <citation type="submission" date="2010-02" db="EMBL/GenBank/DDBJ databases">
        <authorList>
            <person name="Weinstock G."/>
            <person name="Sodergren E."/>
            <person name="Clifton S."/>
            <person name="Fulton L."/>
            <person name="Fulton B."/>
            <person name="Courtney L."/>
            <person name="Fronick C."/>
            <person name="Harrison M."/>
            <person name="Strong C."/>
            <person name="Farmer C."/>
            <person name="Delahaunty K."/>
            <person name="Markovic C."/>
            <person name="Hall O."/>
            <person name="Minx P."/>
            <person name="Tomlinson C."/>
            <person name="Mitreva M."/>
            <person name="Nelson J."/>
            <person name="Hou S."/>
            <person name="Wollam A."/>
            <person name="Pepin K.H."/>
            <person name="Johnson M."/>
            <person name="Bhonagiri V."/>
            <person name="Zhang X."/>
            <person name="Suruliraj S."/>
            <person name="Warren W."/>
            <person name="Chinwalla A."/>
            <person name="Mardis E.R."/>
            <person name="Wilson R.K."/>
        </authorList>
    </citation>
    <scope>NUCLEOTIDE SEQUENCE [LARGE SCALE GENOMIC DNA]</scope>
    <source>
        <strain evidence="2 3">ATCC 29315</strain>
    </source>
</reference>
<comment type="caution">
    <text evidence="2">The sequence shown here is derived from an EMBL/GenBank/DDBJ whole genome shotgun (WGS) entry which is preliminary data.</text>
</comment>
<feature type="compositionally biased region" description="Basic residues" evidence="1">
    <location>
        <begin position="68"/>
        <end position="79"/>
    </location>
</feature>
<sequence>MGLNRKLSFCNQYDCINQRYGITYGNYLFLNSFAFFNLTQYFLTCLNPSSGRLKTHRNIFRRPDEKSKKRSLPKYRRQIPRPARYAV</sequence>
<protein>
    <submittedName>
        <fullName evidence="2">Uncharacterized protein</fullName>
    </submittedName>
</protein>
<name>D4DR73_NEIEG</name>
<dbReference type="Proteomes" id="UP000005536">
    <property type="component" value="Unassembled WGS sequence"/>
</dbReference>
<evidence type="ECO:0000313" key="2">
    <source>
        <dbReference type="EMBL" id="EFE49821.1"/>
    </source>
</evidence>
<evidence type="ECO:0000256" key="1">
    <source>
        <dbReference type="SAM" id="MobiDB-lite"/>
    </source>
</evidence>
<gene>
    <name evidence="2" type="ORF">NEIELOOT_01566</name>
</gene>
<evidence type="ECO:0000313" key="3">
    <source>
        <dbReference type="Proteomes" id="UP000005536"/>
    </source>
</evidence>